<dbReference type="InterPro" id="IPR047057">
    <property type="entry name" value="MerR_fam"/>
</dbReference>
<dbReference type="Pfam" id="PF13411">
    <property type="entry name" value="MerR_1"/>
    <property type="match status" value="1"/>
</dbReference>
<dbReference type="RefSeq" id="WP_332922167.1">
    <property type="nucleotide sequence ID" value="NZ_AP025292.1"/>
</dbReference>
<dbReference type="Gene3D" id="3.40.50.280">
    <property type="entry name" value="Cobalamin-binding domain"/>
    <property type="match status" value="1"/>
</dbReference>
<dbReference type="Gene3D" id="1.10.1240.10">
    <property type="entry name" value="Methionine synthase domain"/>
    <property type="match status" value="1"/>
</dbReference>
<dbReference type="SUPFAM" id="SSF46955">
    <property type="entry name" value="Putative DNA-binding domain"/>
    <property type="match status" value="1"/>
</dbReference>
<dbReference type="Proteomes" id="UP001354989">
    <property type="component" value="Chromosome"/>
</dbReference>
<evidence type="ECO:0000256" key="3">
    <source>
        <dbReference type="ARBA" id="ARBA00023163"/>
    </source>
</evidence>
<dbReference type="EMBL" id="AP025292">
    <property type="protein sequence ID" value="BDC97878.1"/>
    <property type="molecule type" value="Genomic_DNA"/>
</dbReference>
<dbReference type="Pfam" id="PF02607">
    <property type="entry name" value="B12-binding_2"/>
    <property type="match status" value="1"/>
</dbReference>
<proteinExistence type="predicted"/>
<protein>
    <submittedName>
        <fullName evidence="5">MerR family transcriptional regulator</fullName>
    </submittedName>
</protein>
<keyword evidence="6" id="KW-1185">Reference proteome</keyword>
<dbReference type="Gene3D" id="1.10.1660.10">
    <property type="match status" value="1"/>
</dbReference>
<reference evidence="5 6" key="1">
    <citation type="submission" date="2021-12" db="EMBL/GenBank/DDBJ databases">
        <title>Genome sequencing of bacteria with rrn-lacking chromosome and rrn-plasmid.</title>
        <authorList>
            <person name="Anda M."/>
            <person name="Iwasaki W."/>
        </authorList>
    </citation>
    <scope>NUCLEOTIDE SEQUENCE [LARGE SCALE GENOMIC DNA]</scope>
    <source>
        <strain evidence="5 6">NBRC 101262</strain>
    </source>
</reference>
<evidence type="ECO:0000256" key="2">
    <source>
        <dbReference type="ARBA" id="ARBA00023125"/>
    </source>
</evidence>
<feature type="domain" description="HTH merR-type" evidence="4">
    <location>
        <begin position="3"/>
        <end position="72"/>
    </location>
</feature>
<sequence>MSNYSIKDLELLSGVKAHTLRIWEQRYNFLKPQRTDTNIRLYSDEDLRLILNVSLLKENGIRISNIAKMDEREMREKVIKITDSQTSFPEQIYALTLAMVELDEERFEKIMGTNILKHGFEKTMVNIVYPFMSRVGLLWLTGGINPAQEHFISNLVRQKLMVAIDSQFISEKEVKDKYMLFLPDGELHDIGLLFANYLLRQRKNRTYYLGQSLPFEHLISIYDIHKPDFLLTILTVTPTSFIEVQRFVDDISQKFPKSTILISGPQIVGQGIEEPDNVVILNKFQDLVDFINDPNKSKYQL</sequence>
<dbReference type="PANTHER" id="PTHR30204:SF67">
    <property type="entry name" value="HTH-TYPE TRANSCRIPTIONAL REGULATOR MLRA-RELATED"/>
    <property type="match status" value="1"/>
</dbReference>
<keyword evidence="3" id="KW-0804">Transcription</keyword>
<evidence type="ECO:0000313" key="5">
    <source>
        <dbReference type="EMBL" id="BDC97878.1"/>
    </source>
</evidence>
<dbReference type="PANTHER" id="PTHR30204">
    <property type="entry name" value="REDOX-CYCLING DRUG-SENSING TRANSCRIPTIONAL ACTIVATOR SOXR"/>
    <property type="match status" value="1"/>
</dbReference>
<evidence type="ECO:0000313" key="6">
    <source>
        <dbReference type="Proteomes" id="UP001354989"/>
    </source>
</evidence>
<dbReference type="InterPro" id="IPR000551">
    <property type="entry name" value="MerR-type_HTH_dom"/>
</dbReference>
<gene>
    <name evidence="5" type="ORF">PEPS_01590</name>
</gene>
<keyword evidence="2" id="KW-0238">DNA-binding</keyword>
<dbReference type="InterPro" id="IPR003759">
    <property type="entry name" value="Cbl-bd_cap"/>
</dbReference>
<dbReference type="PROSITE" id="PS50937">
    <property type="entry name" value="HTH_MERR_2"/>
    <property type="match status" value="1"/>
</dbReference>
<dbReference type="InterPro" id="IPR036594">
    <property type="entry name" value="Meth_synthase_dom"/>
</dbReference>
<name>A0ABN6L536_9BACT</name>
<keyword evidence="1" id="KW-0805">Transcription regulation</keyword>
<evidence type="ECO:0000256" key="1">
    <source>
        <dbReference type="ARBA" id="ARBA00023015"/>
    </source>
</evidence>
<dbReference type="InterPro" id="IPR009061">
    <property type="entry name" value="DNA-bd_dom_put_sf"/>
</dbReference>
<dbReference type="CDD" id="cd01104">
    <property type="entry name" value="HTH_MlrA-CarA"/>
    <property type="match status" value="1"/>
</dbReference>
<dbReference type="SMART" id="SM00422">
    <property type="entry name" value="HTH_MERR"/>
    <property type="match status" value="1"/>
</dbReference>
<organism evidence="5 6">
    <name type="scientific">Persicobacter psychrovividus</name>
    <dbReference type="NCBI Taxonomy" id="387638"/>
    <lineage>
        <taxon>Bacteria</taxon>
        <taxon>Pseudomonadati</taxon>
        <taxon>Bacteroidota</taxon>
        <taxon>Cytophagia</taxon>
        <taxon>Cytophagales</taxon>
        <taxon>Persicobacteraceae</taxon>
        <taxon>Persicobacter</taxon>
    </lineage>
</organism>
<accession>A0ABN6L536</accession>
<evidence type="ECO:0000259" key="4">
    <source>
        <dbReference type="PROSITE" id="PS50937"/>
    </source>
</evidence>